<evidence type="ECO:0000313" key="1">
    <source>
        <dbReference type="EMBL" id="KMM66599.1"/>
    </source>
</evidence>
<sequence>MNSKGPETVAKSKGIGGTVPLWMFLRPEGCYLKGTRVRSAEREEPSVIMTRLSTYSVWRSM</sequence>
<reference evidence="2" key="3">
    <citation type="journal article" date="2010" name="Genome Res.">
        <title>Population genomic sequencing of Coccidioides fungi reveals recent hybridization and transposon control.</title>
        <authorList>
            <person name="Neafsey D.E."/>
            <person name="Barker B.M."/>
            <person name="Sharpton T.J."/>
            <person name="Stajich J.E."/>
            <person name="Park D.J."/>
            <person name="Whiston E."/>
            <person name="Hung C.-Y."/>
            <person name="McMahan C."/>
            <person name="White J."/>
            <person name="Sykes S."/>
            <person name="Heiman D."/>
            <person name="Young S."/>
            <person name="Zeng Q."/>
            <person name="Abouelleil A."/>
            <person name="Aftuck L."/>
            <person name="Bessette D."/>
            <person name="Brown A."/>
            <person name="FitzGerald M."/>
            <person name="Lui A."/>
            <person name="Macdonald J.P."/>
            <person name="Priest M."/>
            <person name="Orbach M.J."/>
            <person name="Galgiani J.N."/>
            <person name="Kirkland T.N."/>
            <person name="Cole G.T."/>
            <person name="Birren B.W."/>
            <person name="Henn M.R."/>
            <person name="Taylor J.W."/>
            <person name="Rounsley S.D."/>
        </authorList>
    </citation>
    <scope>NUCLEOTIDE SEQUENCE [LARGE SCALE GENOMIC DNA]</scope>
    <source>
        <strain evidence="2">RMSCC 3488</strain>
    </source>
</reference>
<proteinExistence type="predicted"/>
<dbReference type="AlphaFoldDB" id="A0A0J6FCI0"/>
<reference evidence="1 2" key="1">
    <citation type="submission" date="2007-06" db="EMBL/GenBank/DDBJ databases">
        <title>The Genome Sequence of Coccidioides posadasii RMSCC_3488.</title>
        <authorList>
            <consortium name="Coccidioides Genome Resources Consortium"/>
            <consortium name="The Broad Institute Genome Sequencing Platform"/>
            <person name="Henn M.R."/>
            <person name="Sykes S."/>
            <person name="Young S."/>
            <person name="Jaffe D."/>
            <person name="Berlin A."/>
            <person name="Alvarez P."/>
            <person name="Butler J."/>
            <person name="Gnerre S."/>
            <person name="Grabherr M."/>
            <person name="Mauceli E."/>
            <person name="Brockman W."/>
            <person name="Kodira C."/>
            <person name="Alvarado L."/>
            <person name="Zeng Q."/>
            <person name="Crawford M."/>
            <person name="Antoine C."/>
            <person name="Devon K."/>
            <person name="Galgiani J."/>
            <person name="Orsborn K."/>
            <person name="Lewis M.L."/>
            <person name="Nusbaum C."/>
            <person name="Galagan J."/>
            <person name="Birren B."/>
        </authorList>
    </citation>
    <scope>NUCLEOTIDE SEQUENCE [LARGE SCALE GENOMIC DNA]</scope>
    <source>
        <strain evidence="1 2">RMSCC 3488</strain>
    </source>
</reference>
<dbReference type="VEuPathDB" id="FungiDB:CPAG_02937"/>
<name>A0A0J6FCI0_COCPO</name>
<evidence type="ECO:0000313" key="2">
    <source>
        <dbReference type="Proteomes" id="UP000054567"/>
    </source>
</evidence>
<dbReference type="EMBL" id="DS268110">
    <property type="protein sequence ID" value="KMM66599.1"/>
    <property type="molecule type" value="Genomic_DNA"/>
</dbReference>
<gene>
    <name evidence="1" type="ORF">CPAG_02937</name>
</gene>
<protein>
    <submittedName>
        <fullName evidence="1">Uncharacterized protein</fullName>
    </submittedName>
</protein>
<reference evidence="2" key="2">
    <citation type="journal article" date="2009" name="Genome Res.">
        <title>Comparative genomic analyses of the human fungal pathogens Coccidioides and their relatives.</title>
        <authorList>
            <person name="Sharpton T.J."/>
            <person name="Stajich J.E."/>
            <person name="Rounsley S.D."/>
            <person name="Gardner M.J."/>
            <person name="Wortman J.R."/>
            <person name="Jordar V.S."/>
            <person name="Maiti R."/>
            <person name="Kodira C.D."/>
            <person name="Neafsey D.E."/>
            <person name="Zeng Q."/>
            <person name="Hung C.-Y."/>
            <person name="McMahan C."/>
            <person name="Muszewska A."/>
            <person name="Grynberg M."/>
            <person name="Mandel M.A."/>
            <person name="Kellner E.M."/>
            <person name="Barker B.M."/>
            <person name="Galgiani J.N."/>
            <person name="Orbach M.J."/>
            <person name="Kirkland T.N."/>
            <person name="Cole G.T."/>
            <person name="Henn M.R."/>
            <person name="Birren B.W."/>
            <person name="Taylor J.W."/>
        </authorList>
    </citation>
    <scope>NUCLEOTIDE SEQUENCE [LARGE SCALE GENOMIC DNA]</scope>
    <source>
        <strain evidence="2">RMSCC 3488</strain>
    </source>
</reference>
<accession>A0A0J6FCI0</accession>
<organism evidence="1 2">
    <name type="scientific">Coccidioides posadasii RMSCC 3488</name>
    <dbReference type="NCBI Taxonomy" id="454284"/>
    <lineage>
        <taxon>Eukaryota</taxon>
        <taxon>Fungi</taxon>
        <taxon>Dikarya</taxon>
        <taxon>Ascomycota</taxon>
        <taxon>Pezizomycotina</taxon>
        <taxon>Eurotiomycetes</taxon>
        <taxon>Eurotiomycetidae</taxon>
        <taxon>Onygenales</taxon>
        <taxon>Onygenaceae</taxon>
        <taxon>Coccidioides</taxon>
    </lineage>
</organism>
<dbReference type="Proteomes" id="UP000054567">
    <property type="component" value="Unassembled WGS sequence"/>
</dbReference>